<evidence type="ECO:0000313" key="1">
    <source>
        <dbReference type="EMBL" id="GAW93885.1"/>
    </source>
</evidence>
<reference evidence="2" key="1">
    <citation type="journal article" date="2017" name="Appl. Environ. Microbiol.">
        <title>Genomic Analysis of Calderihabitans maritimus KKC1, a Thermophilic, Hydrogenogenic, Carboxydotrophic Bacterium Isolated from Marine Sediment.</title>
        <authorList>
            <person name="Omae K."/>
            <person name="Yoneda Y."/>
            <person name="Fukuyama Y."/>
            <person name="Yoshida T."/>
            <person name="Sako Y."/>
        </authorList>
    </citation>
    <scope>NUCLEOTIDE SEQUENCE [LARGE SCALE GENOMIC DNA]</scope>
    <source>
        <strain evidence="2">KKC1</strain>
    </source>
</reference>
<sequence length="45" mass="5096">MPLVTLKCDEQIPERGKHTYITDKQNPVIPRCNVNTVPGDMTERG</sequence>
<name>A0A1Z5HX46_9FIRM</name>
<dbReference type="Proteomes" id="UP000197032">
    <property type="component" value="Unassembled WGS sequence"/>
</dbReference>
<dbReference type="EMBL" id="BDGJ01000181">
    <property type="protein sequence ID" value="GAW93885.1"/>
    <property type="molecule type" value="Genomic_DNA"/>
</dbReference>
<organism evidence="1 2">
    <name type="scientific">Calderihabitans maritimus</name>
    <dbReference type="NCBI Taxonomy" id="1246530"/>
    <lineage>
        <taxon>Bacteria</taxon>
        <taxon>Bacillati</taxon>
        <taxon>Bacillota</taxon>
        <taxon>Clostridia</taxon>
        <taxon>Neomoorellales</taxon>
        <taxon>Calderihabitantaceae</taxon>
        <taxon>Calderihabitans</taxon>
    </lineage>
</organism>
<protein>
    <submittedName>
        <fullName evidence="1">Nitrogenase component I, alpha chain</fullName>
    </submittedName>
</protein>
<gene>
    <name evidence="1" type="ORF">KKC1_30100</name>
</gene>
<keyword evidence="2" id="KW-1185">Reference proteome</keyword>
<evidence type="ECO:0000313" key="2">
    <source>
        <dbReference type="Proteomes" id="UP000197032"/>
    </source>
</evidence>
<proteinExistence type="predicted"/>
<dbReference type="AlphaFoldDB" id="A0A1Z5HX46"/>
<comment type="caution">
    <text evidence="1">The sequence shown here is derived from an EMBL/GenBank/DDBJ whole genome shotgun (WGS) entry which is preliminary data.</text>
</comment>
<accession>A0A1Z5HX46</accession>